<dbReference type="InterPro" id="IPR012292">
    <property type="entry name" value="Globin/Proto"/>
</dbReference>
<reference evidence="6 7" key="1">
    <citation type="submission" date="2018-10" db="EMBL/GenBank/DDBJ databases">
        <title>Natronolimnobius sp. XQ-INN 246 isolated from Inner Mongolia Autonomous Region of China.</title>
        <authorList>
            <person name="Xue Q."/>
        </authorList>
    </citation>
    <scope>NUCLEOTIDE SEQUENCE [LARGE SCALE GENOMIC DNA]</scope>
    <source>
        <strain evidence="6 7">XQ-INN 246</strain>
    </source>
</reference>
<dbReference type="InterPro" id="IPR004089">
    <property type="entry name" value="MCPsignal_dom"/>
</dbReference>
<evidence type="ECO:0000313" key="7">
    <source>
        <dbReference type="Proteomes" id="UP000318864"/>
    </source>
</evidence>
<evidence type="ECO:0000256" key="1">
    <source>
        <dbReference type="ARBA" id="ARBA00023224"/>
    </source>
</evidence>
<dbReference type="EMBL" id="RBZW01000021">
    <property type="protein sequence ID" value="THE65231.1"/>
    <property type="molecule type" value="Genomic_DNA"/>
</dbReference>
<dbReference type="InterPro" id="IPR039379">
    <property type="entry name" value="Protoglobin_sensor_dom"/>
</dbReference>
<evidence type="ECO:0000259" key="5">
    <source>
        <dbReference type="PROSITE" id="PS50111"/>
    </source>
</evidence>
<organism evidence="6 7">
    <name type="scientific">Salinadaptatus halalkaliphilus</name>
    <dbReference type="NCBI Taxonomy" id="2419781"/>
    <lineage>
        <taxon>Archaea</taxon>
        <taxon>Methanobacteriati</taxon>
        <taxon>Methanobacteriota</taxon>
        <taxon>Stenosarchaea group</taxon>
        <taxon>Halobacteria</taxon>
        <taxon>Halobacteriales</taxon>
        <taxon>Natrialbaceae</taxon>
        <taxon>Salinadaptatus</taxon>
    </lineage>
</organism>
<keyword evidence="1 3" id="KW-0807">Transducer</keyword>
<dbReference type="SMART" id="SM00283">
    <property type="entry name" value="MA"/>
    <property type="match status" value="1"/>
</dbReference>
<comment type="similarity">
    <text evidence="2">Belongs to the methyl-accepting chemotaxis (MCP) protein family.</text>
</comment>
<dbReference type="Gene3D" id="1.10.287.950">
    <property type="entry name" value="Methyl-accepting chemotaxis protein"/>
    <property type="match status" value="1"/>
</dbReference>
<dbReference type="Pfam" id="PF11563">
    <property type="entry name" value="Protoglobin"/>
    <property type="match status" value="1"/>
</dbReference>
<proteinExistence type="inferred from homology"/>
<feature type="compositionally biased region" description="Low complexity" evidence="4">
    <location>
        <begin position="509"/>
        <end position="521"/>
    </location>
</feature>
<gene>
    <name evidence="6" type="ORF">D8Y22_08445</name>
</gene>
<dbReference type="SUPFAM" id="SSF46458">
    <property type="entry name" value="Globin-like"/>
    <property type="match status" value="1"/>
</dbReference>
<evidence type="ECO:0000256" key="2">
    <source>
        <dbReference type="ARBA" id="ARBA00029447"/>
    </source>
</evidence>
<evidence type="ECO:0000256" key="3">
    <source>
        <dbReference type="PROSITE-ProRule" id="PRU00284"/>
    </source>
</evidence>
<dbReference type="PROSITE" id="PS50111">
    <property type="entry name" value="CHEMOTAXIS_TRANSDUC_2"/>
    <property type="match status" value="1"/>
</dbReference>
<dbReference type="Proteomes" id="UP000318864">
    <property type="component" value="Unassembled WGS sequence"/>
</dbReference>
<dbReference type="Gene3D" id="1.10.490.10">
    <property type="entry name" value="Globins"/>
    <property type="match status" value="1"/>
</dbReference>
<dbReference type="GO" id="GO:0019825">
    <property type="term" value="F:oxygen binding"/>
    <property type="evidence" value="ECO:0007669"/>
    <property type="project" value="InterPro"/>
</dbReference>
<dbReference type="CDD" id="cd01068">
    <property type="entry name" value="globin_sensor"/>
    <property type="match status" value="1"/>
</dbReference>
<evidence type="ECO:0000256" key="4">
    <source>
        <dbReference type="SAM" id="MobiDB-lite"/>
    </source>
</evidence>
<dbReference type="InterPro" id="IPR044398">
    <property type="entry name" value="Globin-sensor_dom"/>
</dbReference>
<sequence length="545" mass="60025">MHPEQTFGGGQLNEYVDVEELVANIGLDEADVAWRKDFIGFDDDDARRLADLEPLLRDNQEAIADDFYDNLVVDERTREIIERSPKGIDALKQTQRAYLVSLASGDYDRSYFQNRARIGKLHELLDMPLKQYVGQYGVYYDLLLDRLNERIQDQVIDAVEEWATDREQSDRGGLGGLAETLGFGTERDDEVTLEESFEETIRGAIDDGLRDVLALLKVINLDMQVAVETYVDSYAQRLERSIDRRKQLAHEVETDVQGPIDELHETSEVVADRAERISAHTSTQADAVGRAASELSEISAGVEEIASVADDVSEESERTERLAAAGVESADDALDDLQAIEDATARVEGAATDLEARTDDIDDILERLEDVADRTTMLATNAKIESSRSEAADGTMGVIADEVRSFADQTKADIAAIEDAVEDVRADARRTVETTEETVRRVDDGTDRVRETVTSLEEIHEAARSTAAGIDEVTTATDQQARSVETTAGMVDDLSTTADRVATAAESLAAASQEQTASLQQVSQSVGRLTDEEPQPRTPIYERIG</sequence>
<name>A0A4S3TLZ3_9EURY</name>
<dbReference type="OrthoDB" id="8523at2157"/>
<dbReference type="Pfam" id="PF00015">
    <property type="entry name" value="MCPsignal"/>
    <property type="match status" value="1"/>
</dbReference>
<accession>A0A4S3TLZ3</accession>
<protein>
    <submittedName>
        <fullName evidence="6">Globin-coupled sensor protein</fullName>
    </submittedName>
</protein>
<dbReference type="PANTHER" id="PTHR32089">
    <property type="entry name" value="METHYL-ACCEPTING CHEMOTAXIS PROTEIN MCPB"/>
    <property type="match status" value="1"/>
</dbReference>
<dbReference type="PANTHER" id="PTHR32089:SF112">
    <property type="entry name" value="LYSOZYME-LIKE PROTEIN-RELATED"/>
    <property type="match status" value="1"/>
</dbReference>
<dbReference type="InterPro" id="IPR009050">
    <property type="entry name" value="Globin-like_sf"/>
</dbReference>
<evidence type="ECO:0000313" key="6">
    <source>
        <dbReference type="EMBL" id="THE65231.1"/>
    </source>
</evidence>
<dbReference type="AlphaFoldDB" id="A0A4S3TLZ3"/>
<comment type="caution">
    <text evidence="6">The sequence shown here is derived from an EMBL/GenBank/DDBJ whole genome shotgun (WGS) entry which is preliminary data.</text>
</comment>
<dbReference type="GO" id="GO:0016020">
    <property type="term" value="C:membrane"/>
    <property type="evidence" value="ECO:0007669"/>
    <property type="project" value="InterPro"/>
</dbReference>
<dbReference type="SUPFAM" id="SSF58104">
    <property type="entry name" value="Methyl-accepting chemotaxis protein (MCP) signaling domain"/>
    <property type="match status" value="1"/>
</dbReference>
<dbReference type="GO" id="GO:0007165">
    <property type="term" value="P:signal transduction"/>
    <property type="evidence" value="ECO:0007669"/>
    <property type="project" value="UniProtKB-KW"/>
</dbReference>
<dbReference type="GO" id="GO:0020037">
    <property type="term" value="F:heme binding"/>
    <property type="evidence" value="ECO:0007669"/>
    <property type="project" value="InterPro"/>
</dbReference>
<keyword evidence="7" id="KW-1185">Reference proteome</keyword>
<dbReference type="RefSeq" id="WP_141464263.1">
    <property type="nucleotide sequence ID" value="NZ_RBZW01000021.1"/>
</dbReference>
<feature type="domain" description="Methyl-accepting transducer" evidence="5">
    <location>
        <begin position="259"/>
        <end position="495"/>
    </location>
</feature>
<feature type="region of interest" description="Disordered" evidence="4">
    <location>
        <begin position="509"/>
        <end position="545"/>
    </location>
</feature>